<dbReference type="InterPro" id="IPR011250">
    <property type="entry name" value="OMP/PagP_B-barrel"/>
</dbReference>
<dbReference type="GO" id="GO:0006811">
    <property type="term" value="P:monoatomic ion transport"/>
    <property type="evidence" value="ECO:0007669"/>
    <property type="project" value="UniProtKB-KW"/>
</dbReference>
<dbReference type="GO" id="GO:0007155">
    <property type="term" value="P:cell adhesion"/>
    <property type="evidence" value="ECO:0007669"/>
    <property type="project" value="InterPro"/>
</dbReference>
<dbReference type="Pfam" id="PF02412">
    <property type="entry name" value="TSP_3"/>
    <property type="match status" value="2"/>
</dbReference>
<sequence length="379" mass="42177">MALKFGIPLTALALAATPLSHADDHDLHHPTFELHGGLGRTVFDTPLEDTGHYQLGLGMNLGERWGLELMASQFDTEQSETGVDIDGEQYRLDALYHLADRNQRARPYFAFGVGDQELSGPTLARAQNDTLINAGVGVKYQLSKRWLWRTDMRLFNNLDAEHTDFAISTGLSFLFGYDDRPARSTAPAPTTPQDSDNDGVIDNRDQCPDTPEGVRVDARGCALDSDRDGVPDHRDNCPNTARQYRVDDQGCPVELTESVSIEMQVQFETNSAEVREQFMPEVQQVADFMRQFDQTRVTVEGHTDSSGAAAYNQQLSQRRADAVRDVLIERFGLPADRVEAVGYGEERPIADNDTASGREQNRRVVAEISADVTRTETRD</sequence>
<keyword evidence="7" id="KW-0626">Porin</keyword>
<evidence type="ECO:0000256" key="6">
    <source>
        <dbReference type="ARBA" id="ARBA00023065"/>
    </source>
</evidence>
<name>A0A3N1NVE0_9GAMM</name>
<comment type="subcellular location">
    <subcellularLocation>
        <location evidence="1">Cell outer membrane</location>
        <topology evidence="1">Multi-pass membrane protein</topology>
    </subcellularLocation>
</comment>
<keyword evidence="15" id="KW-1185">Reference proteome</keyword>
<evidence type="ECO:0000313" key="14">
    <source>
        <dbReference type="EMBL" id="ROQ18450.1"/>
    </source>
</evidence>
<dbReference type="InterPro" id="IPR028974">
    <property type="entry name" value="TSP_type-3_rpt"/>
</dbReference>
<proteinExistence type="predicted"/>
<keyword evidence="2" id="KW-0813">Transport</keyword>
<dbReference type="InterPro" id="IPR006664">
    <property type="entry name" value="OMP_bac"/>
</dbReference>
<evidence type="ECO:0000256" key="8">
    <source>
        <dbReference type="ARBA" id="ARBA00023136"/>
    </source>
</evidence>
<feature type="domain" description="OmpA-like" evidence="13">
    <location>
        <begin position="254"/>
        <end position="372"/>
    </location>
</feature>
<dbReference type="PROSITE" id="PS51123">
    <property type="entry name" value="OMPA_2"/>
    <property type="match status" value="1"/>
</dbReference>
<dbReference type="InterPro" id="IPR036737">
    <property type="entry name" value="OmpA-like_sf"/>
</dbReference>
<dbReference type="Gene3D" id="3.30.1330.60">
    <property type="entry name" value="OmpA-like domain"/>
    <property type="match status" value="1"/>
</dbReference>
<evidence type="ECO:0000256" key="9">
    <source>
        <dbReference type="ARBA" id="ARBA00023237"/>
    </source>
</evidence>
<feature type="region of interest" description="Disordered" evidence="11">
    <location>
        <begin position="344"/>
        <end position="379"/>
    </location>
</feature>
<dbReference type="InterPro" id="IPR050330">
    <property type="entry name" value="Bact_OuterMem_StrucFunc"/>
</dbReference>
<keyword evidence="8 10" id="KW-0472">Membrane</keyword>
<dbReference type="InterPro" id="IPR006665">
    <property type="entry name" value="OmpA-like"/>
</dbReference>
<evidence type="ECO:0000256" key="10">
    <source>
        <dbReference type="PROSITE-ProRule" id="PRU00473"/>
    </source>
</evidence>
<dbReference type="SUPFAM" id="SSF56925">
    <property type="entry name" value="OMPA-like"/>
    <property type="match status" value="1"/>
</dbReference>
<dbReference type="SUPFAM" id="SSF103647">
    <property type="entry name" value="TSP type-3 repeat"/>
    <property type="match status" value="1"/>
</dbReference>
<keyword evidence="4" id="KW-0812">Transmembrane</keyword>
<dbReference type="EMBL" id="RJUK01000002">
    <property type="protein sequence ID" value="ROQ18450.1"/>
    <property type="molecule type" value="Genomic_DNA"/>
</dbReference>
<evidence type="ECO:0000256" key="1">
    <source>
        <dbReference type="ARBA" id="ARBA00004571"/>
    </source>
</evidence>
<evidence type="ECO:0000256" key="7">
    <source>
        <dbReference type="ARBA" id="ARBA00023114"/>
    </source>
</evidence>
<dbReference type="GO" id="GO:0015288">
    <property type="term" value="F:porin activity"/>
    <property type="evidence" value="ECO:0007669"/>
    <property type="project" value="UniProtKB-KW"/>
</dbReference>
<dbReference type="CDD" id="cd07185">
    <property type="entry name" value="OmpA_C-like"/>
    <property type="match status" value="1"/>
</dbReference>
<dbReference type="PANTHER" id="PTHR30329">
    <property type="entry name" value="STATOR ELEMENT OF FLAGELLAR MOTOR COMPLEX"/>
    <property type="match status" value="1"/>
</dbReference>
<evidence type="ECO:0000256" key="12">
    <source>
        <dbReference type="SAM" id="SignalP"/>
    </source>
</evidence>
<dbReference type="PRINTS" id="PR01021">
    <property type="entry name" value="OMPADOMAIN"/>
</dbReference>
<dbReference type="OrthoDB" id="9805832at2"/>
<dbReference type="InterPro" id="IPR003367">
    <property type="entry name" value="Thrombospondin_3-like_rpt"/>
</dbReference>
<evidence type="ECO:0000313" key="15">
    <source>
        <dbReference type="Proteomes" id="UP000273643"/>
    </source>
</evidence>
<feature type="signal peptide" evidence="12">
    <location>
        <begin position="1"/>
        <end position="22"/>
    </location>
</feature>
<keyword evidence="6" id="KW-0406">Ion transport</keyword>
<keyword evidence="3" id="KW-1134">Transmembrane beta strand</keyword>
<dbReference type="GO" id="GO:0005509">
    <property type="term" value="F:calcium ion binding"/>
    <property type="evidence" value="ECO:0007669"/>
    <property type="project" value="InterPro"/>
</dbReference>
<dbReference type="InterPro" id="IPR027385">
    <property type="entry name" value="Beta-barrel_OMP"/>
</dbReference>
<dbReference type="Gene3D" id="2.40.160.20">
    <property type="match status" value="1"/>
</dbReference>
<dbReference type="Proteomes" id="UP000273643">
    <property type="component" value="Unassembled WGS sequence"/>
</dbReference>
<dbReference type="GO" id="GO:0009279">
    <property type="term" value="C:cell outer membrane"/>
    <property type="evidence" value="ECO:0007669"/>
    <property type="project" value="UniProtKB-SubCell"/>
</dbReference>
<accession>A0A3N1NVE0</accession>
<dbReference type="RefSeq" id="WP_123639079.1">
    <property type="nucleotide sequence ID" value="NZ_RJUK01000002.1"/>
</dbReference>
<evidence type="ECO:0000256" key="4">
    <source>
        <dbReference type="ARBA" id="ARBA00022692"/>
    </source>
</evidence>
<gene>
    <name evidence="14" type="ORF">EDC38_2676</name>
</gene>
<dbReference type="Gene3D" id="4.10.1080.10">
    <property type="entry name" value="TSP type-3 repeat"/>
    <property type="match status" value="1"/>
</dbReference>
<evidence type="ECO:0000259" key="13">
    <source>
        <dbReference type="PROSITE" id="PS51123"/>
    </source>
</evidence>
<comment type="caution">
    <text evidence="14">The sequence shown here is derived from an EMBL/GenBank/DDBJ whole genome shotgun (WGS) entry which is preliminary data.</text>
</comment>
<evidence type="ECO:0000256" key="5">
    <source>
        <dbReference type="ARBA" id="ARBA00022729"/>
    </source>
</evidence>
<evidence type="ECO:0000256" key="11">
    <source>
        <dbReference type="SAM" id="MobiDB-lite"/>
    </source>
</evidence>
<feature type="compositionally biased region" description="Basic and acidic residues" evidence="11">
    <location>
        <begin position="201"/>
        <end position="217"/>
    </location>
</feature>
<dbReference type="SUPFAM" id="SSF103088">
    <property type="entry name" value="OmpA-like"/>
    <property type="match status" value="1"/>
</dbReference>
<dbReference type="Pfam" id="PF00691">
    <property type="entry name" value="OmpA"/>
    <property type="match status" value="1"/>
</dbReference>
<dbReference type="PANTHER" id="PTHR30329:SF21">
    <property type="entry name" value="LIPOPROTEIN YIAD-RELATED"/>
    <property type="match status" value="1"/>
</dbReference>
<dbReference type="GO" id="GO:0046930">
    <property type="term" value="C:pore complex"/>
    <property type="evidence" value="ECO:0007669"/>
    <property type="project" value="UniProtKB-KW"/>
</dbReference>
<dbReference type="AlphaFoldDB" id="A0A3N1NVE0"/>
<feature type="region of interest" description="Disordered" evidence="11">
    <location>
        <begin position="182"/>
        <end position="217"/>
    </location>
</feature>
<protein>
    <submittedName>
        <fullName evidence="14">OOP family OmpA-OmpF porin</fullName>
    </submittedName>
</protein>
<keyword evidence="5 12" id="KW-0732">Signal</keyword>
<keyword evidence="9" id="KW-0998">Cell outer membrane</keyword>
<evidence type="ECO:0000256" key="2">
    <source>
        <dbReference type="ARBA" id="ARBA00022448"/>
    </source>
</evidence>
<organism evidence="14 15">
    <name type="scientific">Marinimicrobium koreense</name>
    <dbReference type="NCBI Taxonomy" id="306545"/>
    <lineage>
        <taxon>Bacteria</taxon>
        <taxon>Pseudomonadati</taxon>
        <taxon>Pseudomonadota</taxon>
        <taxon>Gammaproteobacteria</taxon>
        <taxon>Cellvibrionales</taxon>
        <taxon>Cellvibrionaceae</taxon>
        <taxon>Marinimicrobium</taxon>
    </lineage>
</organism>
<feature type="chain" id="PRO_5018292152" evidence="12">
    <location>
        <begin position="23"/>
        <end position="379"/>
    </location>
</feature>
<feature type="compositionally biased region" description="Low complexity" evidence="11">
    <location>
        <begin position="183"/>
        <end position="192"/>
    </location>
</feature>
<dbReference type="Pfam" id="PF13505">
    <property type="entry name" value="OMP_b-brl"/>
    <property type="match status" value="1"/>
</dbReference>
<evidence type="ECO:0000256" key="3">
    <source>
        <dbReference type="ARBA" id="ARBA00022452"/>
    </source>
</evidence>
<reference evidence="14 15" key="1">
    <citation type="submission" date="2018-11" db="EMBL/GenBank/DDBJ databases">
        <title>Genomic Encyclopedia of Type Strains, Phase IV (KMG-IV): sequencing the most valuable type-strain genomes for metagenomic binning, comparative biology and taxonomic classification.</title>
        <authorList>
            <person name="Goeker M."/>
        </authorList>
    </citation>
    <scope>NUCLEOTIDE SEQUENCE [LARGE SCALE GENOMIC DNA]</scope>
    <source>
        <strain evidence="14 15">DSM 16974</strain>
    </source>
</reference>